<reference evidence="2 3" key="1">
    <citation type="submission" date="2015-12" db="EMBL/GenBank/DDBJ databases">
        <title>Genome sequence of Oceanibaculum pacificum MCCC 1A02656.</title>
        <authorList>
            <person name="Lu L."/>
            <person name="Lai Q."/>
            <person name="Shao Z."/>
            <person name="Qian P."/>
        </authorList>
    </citation>
    <scope>NUCLEOTIDE SEQUENCE [LARGE SCALE GENOMIC DNA]</scope>
    <source>
        <strain evidence="2 3">MCCC 1A02656</strain>
    </source>
</reference>
<protein>
    <recommendedName>
        <fullName evidence="1">YncI copper-binding domain-containing protein</fullName>
    </recommendedName>
</protein>
<name>A0A154WGM3_9PROT</name>
<feature type="domain" description="YncI copper-binding" evidence="1">
    <location>
        <begin position="20"/>
        <end position="170"/>
    </location>
</feature>
<evidence type="ECO:0000313" key="2">
    <source>
        <dbReference type="EMBL" id="KZD12680.1"/>
    </source>
</evidence>
<dbReference type="AlphaFoldDB" id="A0A154WGM3"/>
<organism evidence="2 3">
    <name type="scientific">Oceanibaculum pacificum</name>
    <dbReference type="NCBI Taxonomy" id="580166"/>
    <lineage>
        <taxon>Bacteria</taxon>
        <taxon>Pseudomonadati</taxon>
        <taxon>Pseudomonadota</taxon>
        <taxon>Alphaproteobacteria</taxon>
        <taxon>Rhodospirillales</taxon>
        <taxon>Oceanibaculaceae</taxon>
        <taxon>Oceanibaculum</taxon>
    </lineage>
</organism>
<keyword evidence="3" id="KW-1185">Reference proteome</keyword>
<evidence type="ECO:0000259" key="1">
    <source>
        <dbReference type="Pfam" id="PF07987"/>
    </source>
</evidence>
<dbReference type="EMBL" id="LPXN01000006">
    <property type="protein sequence ID" value="KZD12680.1"/>
    <property type="molecule type" value="Genomic_DNA"/>
</dbReference>
<gene>
    <name evidence="2" type="ORF">AUP43_15525</name>
</gene>
<accession>A0A154WGM3</accession>
<evidence type="ECO:0000313" key="3">
    <source>
        <dbReference type="Proteomes" id="UP000076400"/>
    </source>
</evidence>
<dbReference type="STRING" id="580166.AUP43_15525"/>
<comment type="caution">
    <text evidence="2">The sequence shown here is derived from an EMBL/GenBank/DDBJ whole genome shotgun (WGS) entry which is preliminary data.</text>
</comment>
<dbReference type="CDD" id="cd08545">
    <property type="entry name" value="YcnI_like"/>
    <property type="match status" value="1"/>
</dbReference>
<dbReference type="InterPro" id="IPR038507">
    <property type="entry name" value="YcnI-like_sf"/>
</dbReference>
<proteinExistence type="predicted"/>
<dbReference type="Pfam" id="PF07987">
    <property type="entry name" value="DUF1775"/>
    <property type="match status" value="1"/>
</dbReference>
<dbReference type="InterPro" id="IPR012533">
    <property type="entry name" value="YcnI-copper_dom"/>
</dbReference>
<dbReference type="Gene3D" id="2.60.40.2230">
    <property type="entry name" value="Uncharacterised protein YcnI-like PF07987, DUF1775"/>
    <property type="match status" value="1"/>
</dbReference>
<dbReference type="Proteomes" id="UP000076400">
    <property type="component" value="Unassembled WGS sequence"/>
</dbReference>
<sequence length="174" mass="18594">MSVAAVLATTITGIAAAHAHAVIQPRQAPADSYQRVTILIGHGCSGAATNKIIVALPESILTARPQAKPGWTVELVKEKLPEPVPGGHGTMLTERIVQVVWSGNTLPDWQYDEFGLSLKLPKGEAGTALPFITVQECEGGKSWHWSAEEGTHTHEHDAGMQMGPAPVLRLIDKK</sequence>